<dbReference type="SMART" id="SM00054">
    <property type="entry name" value="EFh"/>
    <property type="match status" value="1"/>
</dbReference>
<dbReference type="EMBL" id="VTPC01006195">
    <property type="protein sequence ID" value="KAF2895149.1"/>
    <property type="molecule type" value="Genomic_DNA"/>
</dbReference>
<dbReference type="SUPFAM" id="SSF47473">
    <property type="entry name" value="EF-hand"/>
    <property type="match status" value="1"/>
</dbReference>
<evidence type="ECO:0000313" key="4">
    <source>
        <dbReference type="Proteomes" id="UP000801492"/>
    </source>
</evidence>
<name>A0A8K0CX10_IGNLU</name>
<dbReference type="PROSITE" id="PS00018">
    <property type="entry name" value="EF_HAND_1"/>
    <property type="match status" value="1"/>
</dbReference>
<keyword evidence="4" id="KW-1185">Reference proteome</keyword>
<dbReference type="Proteomes" id="UP000801492">
    <property type="component" value="Unassembled WGS sequence"/>
</dbReference>
<feature type="non-terminal residue" evidence="3">
    <location>
        <position position="101"/>
    </location>
</feature>
<evidence type="ECO:0000256" key="1">
    <source>
        <dbReference type="ARBA" id="ARBA00022837"/>
    </source>
</evidence>
<dbReference type="OrthoDB" id="270584at2759"/>
<dbReference type="AlphaFoldDB" id="A0A8K0CX10"/>
<dbReference type="FunFam" id="1.10.238.10:FF:000320">
    <property type="entry name" value="Uncharacterized protein, isoform B"/>
    <property type="match status" value="1"/>
</dbReference>
<keyword evidence="1" id="KW-0106">Calcium</keyword>
<feature type="domain" description="EF-hand" evidence="2">
    <location>
        <begin position="19"/>
        <end position="54"/>
    </location>
</feature>
<dbReference type="InterPro" id="IPR018247">
    <property type="entry name" value="EF_Hand_1_Ca_BS"/>
</dbReference>
<comment type="caution">
    <text evidence="3">The sequence shown here is derived from an EMBL/GenBank/DDBJ whole genome shotgun (WGS) entry which is preliminary data.</text>
</comment>
<dbReference type="GO" id="GO:0005509">
    <property type="term" value="F:calcium ion binding"/>
    <property type="evidence" value="ECO:0007669"/>
    <property type="project" value="InterPro"/>
</dbReference>
<proteinExistence type="predicted"/>
<evidence type="ECO:0000259" key="2">
    <source>
        <dbReference type="PROSITE" id="PS50222"/>
    </source>
</evidence>
<dbReference type="InterPro" id="IPR002048">
    <property type="entry name" value="EF_hand_dom"/>
</dbReference>
<protein>
    <recommendedName>
        <fullName evidence="2">EF-hand domain-containing protein</fullName>
    </recommendedName>
</protein>
<dbReference type="InterPro" id="IPR011992">
    <property type="entry name" value="EF-hand-dom_pair"/>
</dbReference>
<organism evidence="3 4">
    <name type="scientific">Ignelater luminosus</name>
    <name type="common">Cucubano</name>
    <name type="synonym">Pyrophorus luminosus</name>
    <dbReference type="NCBI Taxonomy" id="2038154"/>
    <lineage>
        <taxon>Eukaryota</taxon>
        <taxon>Metazoa</taxon>
        <taxon>Ecdysozoa</taxon>
        <taxon>Arthropoda</taxon>
        <taxon>Hexapoda</taxon>
        <taxon>Insecta</taxon>
        <taxon>Pterygota</taxon>
        <taxon>Neoptera</taxon>
        <taxon>Endopterygota</taxon>
        <taxon>Coleoptera</taxon>
        <taxon>Polyphaga</taxon>
        <taxon>Elateriformia</taxon>
        <taxon>Elateroidea</taxon>
        <taxon>Elateridae</taxon>
        <taxon>Agrypninae</taxon>
        <taxon>Pyrophorini</taxon>
        <taxon>Ignelater</taxon>
    </lineage>
</organism>
<accession>A0A8K0CX10</accession>
<dbReference type="Gene3D" id="1.10.238.10">
    <property type="entry name" value="EF-hand"/>
    <property type="match status" value="1"/>
</dbReference>
<dbReference type="Pfam" id="PF13499">
    <property type="entry name" value="EF-hand_7"/>
    <property type="match status" value="1"/>
</dbReference>
<gene>
    <name evidence="3" type="ORF">ILUMI_11028</name>
</gene>
<evidence type="ECO:0000313" key="3">
    <source>
        <dbReference type="EMBL" id="KAF2895149.1"/>
    </source>
</evidence>
<dbReference type="PROSITE" id="PS50222">
    <property type="entry name" value="EF_HAND_2"/>
    <property type="match status" value="1"/>
</dbReference>
<sequence length="101" mass="11855">MHNNVTDKKDDLHNHLPYEDEERLEKLFAKLDLDGNGKIDIHDLSVALKQLGVHHHYAEKFLQQSDVSKSGDLSLADFIDYVREHEKNLRLHFSHLDKNRD</sequence>
<reference evidence="3" key="1">
    <citation type="submission" date="2019-08" db="EMBL/GenBank/DDBJ databases">
        <title>The genome of the North American firefly Photinus pyralis.</title>
        <authorList>
            <consortium name="Photinus pyralis genome working group"/>
            <person name="Fallon T.R."/>
            <person name="Sander Lower S.E."/>
            <person name="Weng J.-K."/>
        </authorList>
    </citation>
    <scope>NUCLEOTIDE SEQUENCE</scope>
    <source>
        <strain evidence="3">TRF0915ILg1</strain>
        <tissue evidence="3">Whole body</tissue>
    </source>
</reference>